<feature type="domain" description="3-keto-alpha-glucoside-1,2-lyase/3-keto-2-hydroxy-glucal hydratase" evidence="2">
    <location>
        <begin position="25"/>
        <end position="113"/>
    </location>
</feature>
<reference evidence="3 4" key="1">
    <citation type="journal article" date="2013" name="Genome Announc.">
        <title>Draft Genome Sequence of Cyclobacterium qasimii Strain M12-11BT, Isolated from Arctic Marine Sediment.</title>
        <authorList>
            <person name="Shivaji S."/>
            <person name="Ara S."/>
            <person name="Singh A."/>
            <person name="Kumar Pinnaka A."/>
        </authorList>
    </citation>
    <scope>NUCLEOTIDE SEQUENCE [LARGE SCALE GENOMIC DNA]</scope>
    <source>
        <strain evidence="3 4">M12-11B</strain>
    </source>
</reference>
<gene>
    <name evidence="3" type="ORF">ADICYQ_1432</name>
</gene>
<feature type="chain" id="PRO_5004545475" evidence="1">
    <location>
        <begin position="22"/>
        <end position="131"/>
    </location>
</feature>
<evidence type="ECO:0000313" key="4">
    <source>
        <dbReference type="Proteomes" id="UP000014974"/>
    </source>
</evidence>
<keyword evidence="3" id="KW-0378">Hydrolase</keyword>
<accession>S7VJI5</accession>
<evidence type="ECO:0000259" key="2">
    <source>
        <dbReference type="Pfam" id="PF06439"/>
    </source>
</evidence>
<dbReference type="GO" id="GO:0016787">
    <property type="term" value="F:hydrolase activity"/>
    <property type="evidence" value="ECO:0007669"/>
    <property type="project" value="UniProtKB-KW"/>
</dbReference>
<dbReference type="AlphaFoldDB" id="S7VJI5"/>
<protein>
    <submittedName>
        <fullName evidence="3">Putative secreted glycosyl hydrolase</fullName>
    </submittedName>
</protein>
<proteinExistence type="predicted"/>
<dbReference type="eggNOG" id="COG1387">
    <property type="taxonomic scope" value="Bacteria"/>
</dbReference>
<organism evidence="3 4">
    <name type="scientific">Cyclobacterium qasimii M12-11B</name>
    <dbReference type="NCBI Taxonomy" id="641524"/>
    <lineage>
        <taxon>Bacteria</taxon>
        <taxon>Pseudomonadati</taxon>
        <taxon>Bacteroidota</taxon>
        <taxon>Cytophagia</taxon>
        <taxon>Cytophagales</taxon>
        <taxon>Cyclobacteriaceae</taxon>
        <taxon>Cyclobacterium</taxon>
    </lineage>
</organism>
<comment type="caution">
    <text evidence="3">The sequence shown here is derived from an EMBL/GenBank/DDBJ whole genome shotgun (WGS) entry which is preliminary data.</text>
</comment>
<evidence type="ECO:0000256" key="1">
    <source>
        <dbReference type="SAM" id="SignalP"/>
    </source>
</evidence>
<evidence type="ECO:0000313" key="3">
    <source>
        <dbReference type="EMBL" id="EPR69647.1"/>
    </source>
</evidence>
<keyword evidence="1" id="KW-0732">Signal</keyword>
<dbReference type="InterPro" id="IPR010496">
    <property type="entry name" value="AL/BT2_dom"/>
</dbReference>
<dbReference type="Gene3D" id="2.60.120.560">
    <property type="entry name" value="Exo-inulinase, domain 1"/>
    <property type="match status" value="1"/>
</dbReference>
<dbReference type="EMBL" id="ATNM01000064">
    <property type="protein sequence ID" value="EPR69647.1"/>
    <property type="molecule type" value="Genomic_DNA"/>
</dbReference>
<name>S7VJI5_9BACT</name>
<dbReference type="Pfam" id="PF06439">
    <property type="entry name" value="3keto-disac_hyd"/>
    <property type="match status" value="1"/>
</dbReference>
<dbReference type="Proteomes" id="UP000014974">
    <property type="component" value="Unassembled WGS sequence"/>
</dbReference>
<sequence length="131" mass="15006">MKRIIAIVICAFISLNVSAQKADKGWKELFDGKSFKGWSFSENPDSFSIEDGVVKVEGPRAHMFYTGKYKKHDFKNFELKMQVKTMPGANSGIFVHTELKKMIGRAKVMKYRLTKHKVTGEKPEVFIALRM</sequence>
<dbReference type="STRING" id="641524.ADICYQ_1432"/>
<feature type="signal peptide" evidence="1">
    <location>
        <begin position="1"/>
        <end position="21"/>
    </location>
</feature>